<sequence>MTIASPTGYHLMLPPGWRGFPVDDDGLAQVQRFVSARFRAIGRPDLDAQMRQLLRQQWAALRAQLARQVFLRAEQDERMLLPMSIAVRQFVAPPPATFEQALATTTGTTLERFDTPAGPWFRGEREQRGQGELSMARSVTVLYGMPLPEPHQRKGLAFIGSVTHADGTDAELVRGHVELLDTIMETVRWR</sequence>
<evidence type="ECO:0000313" key="2">
    <source>
        <dbReference type="Proteomes" id="UP000199649"/>
    </source>
</evidence>
<name>A0A1H1QHG4_9MICO</name>
<dbReference type="Proteomes" id="UP000199649">
    <property type="component" value="Chromosome I"/>
</dbReference>
<protein>
    <submittedName>
        <fullName evidence="1">Uncharacterized protein</fullName>
    </submittedName>
</protein>
<dbReference type="OrthoDB" id="3769378at2"/>
<dbReference type="RefSeq" id="WP_092666729.1">
    <property type="nucleotide sequence ID" value="NZ_LT629734.1"/>
</dbReference>
<reference evidence="2" key="1">
    <citation type="submission" date="2016-10" db="EMBL/GenBank/DDBJ databases">
        <authorList>
            <person name="Varghese N."/>
            <person name="Submissions S."/>
        </authorList>
    </citation>
    <scope>NUCLEOTIDE SEQUENCE [LARGE SCALE GENOMIC DNA]</scope>
    <source>
        <strain evidence="2">DSM 22965</strain>
    </source>
</reference>
<organism evidence="1 2">
    <name type="scientific">Agrococcus carbonis</name>
    <dbReference type="NCBI Taxonomy" id="684552"/>
    <lineage>
        <taxon>Bacteria</taxon>
        <taxon>Bacillati</taxon>
        <taxon>Actinomycetota</taxon>
        <taxon>Actinomycetes</taxon>
        <taxon>Micrococcales</taxon>
        <taxon>Microbacteriaceae</taxon>
        <taxon>Agrococcus</taxon>
    </lineage>
</organism>
<evidence type="ECO:0000313" key="1">
    <source>
        <dbReference type="EMBL" id="SDS22971.1"/>
    </source>
</evidence>
<gene>
    <name evidence="1" type="ORF">SAMN04489719_1841</name>
</gene>
<dbReference type="STRING" id="684552.SAMN04489719_1841"/>
<proteinExistence type="predicted"/>
<keyword evidence="2" id="KW-1185">Reference proteome</keyword>
<dbReference type="AlphaFoldDB" id="A0A1H1QHG4"/>
<accession>A0A1H1QHG4</accession>
<dbReference type="EMBL" id="LT629734">
    <property type="protein sequence ID" value="SDS22971.1"/>
    <property type="molecule type" value="Genomic_DNA"/>
</dbReference>